<keyword evidence="2 5" id="KW-0812">Transmembrane</keyword>
<sequence length="304" mass="30901">MTTPMNARLWTLLLALAVIWGGSFFFMAVALRGFPPFTIVLARVALAAGALALACRILGLALPATRAAWLACAGMGLLNNAIPFTLIVVGQQYIPSGLAAVVNAATPVFAVLAAHGLTTDEKLTPNRLAGTLLGLLGVAILAGPAAFGRGAADEALGIALCLGACLSYGLSGVWSRRVRRAGLAPLPAATGQCIASSLMMLPLVLAFDRPWALPTPSLEAVAALLALGLLATALAYALFYAILAGAGATNTMLVTLLVPVTALLLGALALGEVLAPRHFGGMAVIGLGLLAIDGRILRAARARL</sequence>
<accession>A0ABS6H5U2</accession>
<feature type="domain" description="EamA" evidence="6">
    <location>
        <begin position="156"/>
        <end position="291"/>
    </location>
</feature>
<dbReference type="InterPro" id="IPR000620">
    <property type="entry name" value="EamA_dom"/>
</dbReference>
<feature type="transmembrane region" description="Helical" evidence="5">
    <location>
        <begin position="220"/>
        <end position="241"/>
    </location>
</feature>
<feature type="transmembrane region" description="Helical" evidence="5">
    <location>
        <begin position="186"/>
        <end position="208"/>
    </location>
</feature>
<evidence type="ECO:0000313" key="8">
    <source>
        <dbReference type="Proteomes" id="UP000689967"/>
    </source>
</evidence>
<feature type="transmembrane region" description="Helical" evidence="5">
    <location>
        <begin position="37"/>
        <end position="55"/>
    </location>
</feature>
<evidence type="ECO:0000256" key="1">
    <source>
        <dbReference type="ARBA" id="ARBA00004141"/>
    </source>
</evidence>
<dbReference type="Proteomes" id="UP000689967">
    <property type="component" value="Unassembled WGS sequence"/>
</dbReference>
<feature type="transmembrane region" description="Helical" evidence="5">
    <location>
        <begin position="67"/>
        <end position="87"/>
    </location>
</feature>
<feature type="transmembrane region" description="Helical" evidence="5">
    <location>
        <begin position="155"/>
        <end position="174"/>
    </location>
</feature>
<feature type="domain" description="EamA" evidence="6">
    <location>
        <begin position="12"/>
        <end position="141"/>
    </location>
</feature>
<comment type="subcellular location">
    <subcellularLocation>
        <location evidence="1">Membrane</location>
        <topology evidence="1">Multi-pass membrane protein</topology>
    </subcellularLocation>
</comment>
<organism evidence="7 8">
    <name type="scientific">Falsiroseomonas oleicola</name>
    <dbReference type="NCBI Taxonomy" id="2801474"/>
    <lineage>
        <taxon>Bacteria</taxon>
        <taxon>Pseudomonadati</taxon>
        <taxon>Pseudomonadota</taxon>
        <taxon>Alphaproteobacteria</taxon>
        <taxon>Acetobacterales</taxon>
        <taxon>Roseomonadaceae</taxon>
        <taxon>Falsiroseomonas</taxon>
    </lineage>
</organism>
<keyword evidence="3 5" id="KW-1133">Transmembrane helix</keyword>
<dbReference type="PANTHER" id="PTHR32322">
    <property type="entry name" value="INNER MEMBRANE TRANSPORTER"/>
    <property type="match status" value="1"/>
</dbReference>
<comment type="caution">
    <text evidence="7">The sequence shown here is derived from an EMBL/GenBank/DDBJ whole genome shotgun (WGS) entry which is preliminary data.</text>
</comment>
<dbReference type="InterPro" id="IPR050638">
    <property type="entry name" value="AA-Vitamin_Transporters"/>
</dbReference>
<evidence type="ECO:0000259" key="6">
    <source>
        <dbReference type="Pfam" id="PF00892"/>
    </source>
</evidence>
<dbReference type="Pfam" id="PF00892">
    <property type="entry name" value="EamA"/>
    <property type="match status" value="2"/>
</dbReference>
<evidence type="ECO:0000256" key="3">
    <source>
        <dbReference type="ARBA" id="ARBA00022989"/>
    </source>
</evidence>
<protein>
    <submittedName>
        <fullName evidence="7">DMT family transporter</fullName>
    </submittedName>
</protein>
<keyword evidence="4 5" id="KW-0472">Membrane</keyword>
<feature type="transmembrane region" description="Helical" evidence="5">
    <location>
        <begin position="253"/>
        <end position="273"/>
    </location>
</feature>
<dbReference type="EMBL" id="JAERQM010000002">
    <property type="protein sequence ID" value="MBU8543756.1"/>
    <property type="molecule type" value="Genomic_DNA"/>
</dbReference>
<dbReference type="PANTHER" id="PTHR32322:SF9">
    <property type="entry name" value="AMINO-ACID METABOLITE EFFLUX PUMP-RELATED"/>
    <property type="match status" value="1"/>
</dbReference>
<feature type="transmembrane region" description="Helical" evidence="5">
    <location>
        <begin position="93"/>
        <end position="117"/>
    </location>
</feature>
<feature type="transmembrane region" description="Helical" evidence="5">
    <location>
        <begin position="12"/>
        <end position="31"/>
    </location>
</feature>
<evidence type="ECO:0000313" key="7">
    <source>
        <dbReference type="EMBL" id="MBU8543756.1"/>
    </source>
</evidence>
<proteinExistence type="predicted"/>
<evidence type="ECO:0000256" key="4">
    <source>
        <dbReference type="ARBA" id="ARBA00023136"/>
    </source>
</evidence>
<reference evidence="7 8" key="1">
    <citation type="submission" date="2021-01" db="EMBL/GenBank/DDBJ databases">
        <title>Roseomonas sp. nov, a bacterium isolated from an oil production mixture in Yumen Oilfield.</title>
        <authorList>
            <person name="Wu D."/>
        </authorList>
    </citation>
    <scope>NUCLEOTIDE SEQUENCE [LARGE SCALE GENOMIC DNA]</scope>
    <source>
        <strain evidence="7 8">ROY-5-3</strain>
    </source>
</reference>
<evidence type="ECO:0000256" key="2">
    <source>
        <dbReference type="ARBA" id="ARBA00022692"/>
    </source>
</evidence>
<feature type="transmembrane region" description="Helical" evidence="5">
    <location>
        <begin position="279"/>
        <end position="297"/>
    </location>
</feature>
<name>A0ABS6H5U2_9PROT</name>
<evidence type="ECO:0000256" key="5">
    <source>
        <dbReference type="SAM" id="Phobius"/>
    </source>
</evidence>
<keyword evidence="8" id="KW-1185">Reference proteome</keyword>
<gene>
    <name evidence="7" type="ORF">JJQ90_08560</name>
</gene>
<feature type="transmembrane region" description="Helical" evidence="5">
    <location>
        <begin position="129"/>
        <end position="149"/>
    </location>
</feature>